<feature type="domain" description="Glycosyl hydrolases family 2 sugar binding" evidence="7">
    <location>
        <begin position="66"/>
        <end position="163"/>
    </location>
</feature>
<feature type="domain" description="Glycoside hydrolase family 2 immunoglobulin-like beta-sandwich" evidence="5">
    <location>
        <begin position="185"/>
        <end position="284"/>
    </location>
</feature>
<dbReference type="Pfam" id="PF00703">
    <property type="entry name" value="Glyco_hydro_2"/>
    <property type="match status" value="1"/>
</dbReference>
<dbReference type="Gene3D" id="3.20.20.80">
    <property type="entry name" value="Glycosidases"/>
    <property type="match status" value="1"/>
</dbReference>
<dbReference type="PRINTS" id="PR00132">
    <property type="entry name" value="GLHYDRLASE2"/>
</dbReference>
<dbReference type="InterPro" id="IPR051913">
    <property type="entry name" value="GH2_Domain-Containing"/>
</dbReference>
<dbReference type="InterPro" id="IPR006102">
    <property type="entry name" value="Ig-like_GH2"/>
</dbReference>
<dbReference type="InterPro" id="IPR017853">
    <property type="entry name" value="GH"/>
</dbReference>
<reference evidence="9 10" key="1">
    <citation type="submission" date="2016-08" db="EMBL/GenBank/DDBJ databases">
        <authorList>
            <person name="Seilhamer J.J."/>
        </authorList>
    </citation>
    <scope>NUCLEOTIDE SEQUENCE [LARGE SCALE GENOMIC DNA]</scope>
    <source>
        <strain evidence="9">M3/6</strain>
    </source>
</reference>
<dbReference type="InterPro" id="IPR006103">
    <property type="entry name" value="Glyco_hydro_2_cat"/>
</dbReference>
<keyword evidence="2 9" id="KW-0378">Hydrolase</keyword>
<evidence type="ECO:0000259" key="6">
    <source>
        <dbReference type="Pfam" id="PF02836"/>
    </source>
</evidence>
<evidence type="ECO:0000256" key="3">
    <source>
        <dbReference type="ARBA" id="ARBA00023295"/>
    </source>
</evidence>
<accession>A0A1R3T0Y1</accession>
<evidence type="ECO:0000313" key="9">
    <source>
        <dbReference type="EMBL" id="SCD21401.1"/>
    </source>
</evidence>
<evidence type="ECO:0000259" key="7">
    <source>
        <dbReference type="Pfam" id="PF02837"/>
    </source>
</evidence>
<dbReference type="SUPFAM" id="SSF51445">
    <property type="entry name" value="(Trans)glycosidases"/>
    <property type="match status" value="1"/>
</dbReference>
<protein>
    <submittedName>
        <fullName evidence="9">Beta-galactosidase</fullName>
        <ecNumber evidence="9">3.2.1.23</ecNumber>
    </submittedName>
</protein>
<evidence type="ECO:0000256" key="2">
    <source>
        <dbReference type="ARBA" id="ARBA00022801"/>
    </source>
</evidence>
<dbReference type="GO" id="GO:0004565">
    <property type="term" value="F:beta-galactosidase activity"/>
    <property type="evidence" value="ECO:0007669"/>
    <property type="project" value="UniProtKB-EC"/>
</dbReference>
<feature type="signal peptide" evidence="4">
    <location>
        <begin position="1"/>
        <end position="19"/>
    </location>
</feature>
<evidence type="ECO:0000259" key="5">
    <source>
        <dbReference type="Pfam" id="PF00703"/>
    </source>
</evidence>
<dbReference type="PANTHER" id="PTHR42732:SF1">
    <property type="entry name" value="BETA-MANNOSIDASE"/>
    <property type="match status" value="1"/>
</dbReference>
<comment type="similarity">
    <text evidence="1">Belongs to the glycosyl hydrolase 2 family.</text>
</comment>
<dbReference type="STRING" id="1642647.PSM36_2600"/>
<dbReference type="Gene3D" id="2.60.40.10">
    <property type="entry name" value="Immunoglobulins"/>
    <property type="match status" value="2"/>
</dbReference>
<dbReference type="GO" id="GO:0005975">
    <property type="term" value="P:carbohydrate metabolic process"/>
    <property type="evidence" value="ECO:0007669"/>
    <property type="project" value="InterPro"/>
</dbReference>
<feature type="domain" description="DUF4982" evidence="8">
    <location>
        <begin position="610"/>
        <end position="661"/>
    </location>
</feature>
<evidence type="ECO:0000259" key="8">
    <source>
        <dbReference type="Pfam" id="PF16355"/>
    </source>
</evidence>
<dbReference type="Pfam" id="PF16355">
    <property type="entry name" value="DUF4982"/>
    <property type="match status" value="1"/>
</dbReference>
<evidence type="ECO:0000256" key="1">
    <source>
        <dbReference type="ARBA" id="ARBA00007401"/>
    </source>
</evidence>
<dbReference type="EC" id="3.2.1.23" evidence="9"/>
<dbReference type="InterPro" id="IPR006104">
    <property type="entry name" value="Glyco_hydro_2_N"/>
</dbReference>
<dbReference type="InterPro" id="IPR006101">
    <property type="entry name" value="Glyco_hydro_2"/>
</dbReference>
<dbReference type="SUPFAM" id="SSF49785">
    <property type="entry name" value="Galactose-binding domain-like"/>
    <property type="match status" value="1"/>
</dbReference>
<dbReference type="RefSeq" id="WP_076931253.1">
    <property type="nucleotide sequence ID" value="NZ_LT605205.1"/>
</dbReference>
<dbReference type="Pfam" id="PF02837">
    <property type="entry name" value="Glyco_hydro_2_N"/>
    <property type="match status" value="1"/>
</dbReference>
<keyword evidence="10" id="KW-1185">Reference proteome</keyword>
<dbReference type="InterPro" id="IPR008979">
    <property type="entry name" value="Galactose-bd-like_sf"/>
</dbReference>
<keyword evidence="3 9" id="KW-0326">Glycosidase</keyword>
<proteinExistence type="inferred from homology"/>
<dbReference type="Proteomes" id="UP000187464">
    <property type="component" value="Chromosome I"/>
</dbReference>
<dbReference type="InterPro" id="IPR036156">
    <property type="entry name" value="Beta-gal/glucu_dom_sf"/>
</dbReference>
<dbReference type="InterPro" id="IPR032311">
    <property type="entry name" value="DUF4982"/>
</dbReference>
<evidence type="ECO:0000313" key="10">
    <source>
        <dbReference type="Proteomes" id="UP000187464"/>
    </source>
</evidence>
<dbReference type="PANTHER" id="PTHR42732">
    <property type="entry name" value="BETA-GALACTOSIDASE"/>
    <property type="match status" value="1"/>
</dbReference>
<dbReference type="AlphaFoldDB" id="A0A1R3T0Y1"/>
<dbReference type="InterPro" id="IPR013783">
    <property type="entry name" value="Ig-like_fold"/>
</dbReference>
<dbReference type="Pfam" id="PF02836">
    <property type="entry name" value="Glyco_hydro_2_C"/>
    <property type="match status" value="1"/>
</dbReference>
<dbReference type="KEGG" id="psac:PSM36_2600"/>
<feature type="domain" description="Glycoside hydrolase family 2 catalytic" evidence="6">
    <location>
        <begin position="291"/>
        <end position="590"/>
    </location>
</feature>
<gene>
    <name evidence="9" type="ORF">PSM36_2600</name>
</gene>
<dbReference type="EMBL" id="LT605205">
    <property type="protein sequence ID" value="SCD21401.1"/>
    <property type="molecule type" value="Genomic_DNA"/>
</dbReference>
<feature type="chain" id="PRO_5012435836" evidence="4">
    <location>
        <begin position="20"/>
        <end position="677"/>
    </location>
</feature>
<sequence>MKGFAILLFAFLCTITAEASRREIRINDDWQFRFSWQVQKDSERRVDLPHTWNAQDALSGKQDYHRGVGNYRKKLSIGEELKGKRLYLRFEGANTVTNLFINQNHVGEHRGGYGAFVFDITEYVDYGKENEILVRVNNALQLDIMPLVGDFNFYGGIYRDVYFIITEEQHISLTDYASPGVYLIQDKVSKESADVTARIKLSNYANAQNATLTLNIYDGIKNILTKQKEIQLQQGENLQEEISFSINKPRLWNGKQDPFSYRAEIVLSMNGEVKDKVTQSLGLRYYHVDADKGFFLNGEHIKLKGICRHQDRAEVGNALHPMHHDEDMEIILEMGTNAMRLAHYPQATYFYDLADKNGLIVWAEIPFIGPGGYAEQGYVNQPSFRENGKEQLIELIRQHYNHPSICMWGLYNELKTEGDNPEEYVAELNALAHKEDPTRPTVAASFLGDDNNLNRQSDLVGWNKYYGWYGGSFSDMAIWGDRIHGNFPEYKIAISEYGAGASIYHQQEEVKAGSASGWWHPENWQTAYHIGNWKAINERPFIWGSFIWNLFDFGAAHRTEGDRPGINDKGLVTFDRKVKKDAFFFYKANWNKEEPFVYIADRRHTNRTNTKTTVTVFTNLPEAELWINGKSMGKQKANTYATIIWENISLEKGRNNIEVKADSAKHLYTDFTEWFLQ</sequence>
<organism evidence="9 10">
    <name type="scientific">Proteiniphilum saccharofermentans</name>
    <dbReference type="NCBI Taxonomy" id="1642647"/>
    <lineage>
        <taxon>Bacteria</taxon>
        <taxon>Pseudomonadati</taxon>
        <taxon>Bacteroidota</taxon>
        <taxon>Bacteroidia</taxon>
        <taxon>Bacteroidales</taxon>
        <taxon>Dysgonomonadaceae</taxon>
        <taxon>Proteiniphilum</taxon>
    </lineage>
</organism>
<keyword evidence="4" id="KW-0732">Signal</keyword>
<evidence type="ECO:0000256" key="4">
    <source>
        <dbReference type="SAM" id="SignalP"/>
    </source>
</evidence>
<name>A0A1R3T0Y1_9BACT</name>
<dbReference type="Gene3D" id="2.60.120.260">
    <property type="entry name" value="Galactose-binding domain-like"/>
    <property type="match status" value="1"/>
</dbReference>
<dbReference type="SUPFAM" id="SSF49303">
    <property type="entry name" value="beta-Galactosidase/glucuronidase domain"/>
    <property type="match status" value="1"/>
</dbReference>